<protein>
    <submittedName>
        <fullName evidence="2">Uncharacterized protein</fullName>
    </submittedName>
</protein>
<gene>
    <name evidence="2" type="ORF">B0H16DRAFT_1901282</name>
</gene>
<evidence type="ECO:0000256" key="1">
    <source>
        <dbReference type="SAM" id="SignalP"/>
    </source>
</evidence>
<organism evidence="2 3">
    <name type="scientific">Mycena metata</name>
    <dbReference type="NCBI Taxonomy" id="1033252"/>
    <lineage>
        <taxon>Eukaryota</taxon>
        <taxon>Fungi</taxon>
        <taxon>Dikarya</taxon>
        <taxon>Basidiomycota</taxon>
        <taxon>Agaricomycotina</taxon>
        <taxon>Agaricomycetes</taxon>
        <taxon>Agaricomycetidae</taxon>
        <taxon>Agaricales</taxon>
        <taxon>Marasmiineae</taxon>
        <taxon>Mycenaceae</taxon>
        <taxon>Mycena</taxon>
    </lineage>
</organism>
<dbReference type="EMBL" id="JARKIB010000437">
    <property type="protein sequence ID" value="KAJ7708020.1"/>
    <property type="molecule type" value="Genomic_DNA"/>
</dbReference>
<accession>A0AAD7GYQ8</accession>
<comment type="caution">
    <text evidence="2">The sequence shown here is derived from an EMBL/GenBank/DDBJ whole genome shotgun (WGS) entry which is preliminary data.</text>
</comment>
<feature type="signal peptide" evidence="1">
    <location>
        <begin position="1"/>
        <end position="15"/>
    </location>
</feature>
<sequence>MFILYLLCMIVVVAAAPIPKPEVGTAAAPPPEVAFNPNSPIDIPDGPSELWPFDKRSDVKLKLPSAILPEVSSVPDEQSDLTPSNVTRGEQLAPSVVHVDLTA</sequence>
<keyword evidence="1" id="KW-0732">Signal</keyword>
<keyword evidence="3" id="KW-1185">Reference proteome</keyword>
<dbReference type="Proteomes" id="UP001215598">
    <property type="component" value="Unassembled WGS sequence"/>
</dbReference>
<feature type="chain" id="PRO_5042045384" evidence="1">
    <location>
        <begin position="16"/>
        <end position="103"/>
    </location>
</feature>
<evidence type="ECO:0000313" key="2">
    <source>
        <dbReference type="EMBL" id="KAJ7708020.1"/>
    </source>
</evidence>
<proteinExistence type="predicted"/>
<name>A0AAD7GYQ8_9AGAR</name>
<evidence type="ECO:0000313" key="3">
    <source>
        <dbReference type="Proteomes" id="UP001215598"/>
    </source>
</evidence>
<dbReference type="AlphaFoldDB" id="A0AAD7GYQ8"/>
<reference evidence="2" key="1">
    <citation type="submission" date="2023-03" db="EMBL/GenBank/DDBJ databases">
        <title>Massive genome expansion in bonnet fungi (Mycena s.s.) driven by repeated elements and novel gene families across ecological guilds.</title>
        <authorList>
            <consortium name="Lawrence Berkeley National Laboratory"/>
            <person name="Harder C.B."/>
            <person name="Miyauchi S."/>
            <person name="Viragh M."/>
            <person name="Kuo A."/>
            <person name="Thoen E."/>
            <person name="Andreopoulos B."/>
            <person name="Lu D."/>
            <person name="Skrede I."/>
            <person name="Drula E."/>
            <person name="Henrissat B."/>
            <person name="Morin E."/>
            <person name="Kohler A."/>
            <person name="Barry K."/>
            <person name="LaButti K."/>
            <person name="Morin E."/>
            <person name="Salamov A."/>
            <person name="Lipzen A."/>
            <person name="Mereny Z."/>
            <person name="Hegedus B."/>
            <person name="Baldrian P."/>
            <person name="Stursova M."/>
            <person name="Weitz H."/>
            <person name="Taylor A."/>
            <person name="Grigoriev I.V."/>
            <person name="Nagy L.G."/>
            <person name="Martin F."/>
            <person name="Kauserud H."/>
        </authorList>
    </citation>
    <scope>NUCLEOTIDE SEQUENCE</scope>
    <source>
        <strain evidence="2">CBHHK182m</strain>
    </source>
</reference>